<comment type="similarity">
    <text evidence="1">Belongs to the cytochrome P450 family.</text>
</comment>
<dbReference type="PRINTS" id="PR00385">
    <property type="entry name" value="P450"/>
</dbReference>
<dbReference type="OrthoDB" id="3664945at2"/>
<accession>A0A1I0AKY3</accession>
<keyword evidence="2" id="KW-0349">Heme</keyword>
<evidence type="ECO:0000313" key="7">
    <source>
        <dbReference type="EMBL" id="SES94844.1"/>
    </source>
</evidence>
<organism evidence="7 8">
    <name type="scientific">Nonomuraea wenchangensis</name>
    <dbReference type="NCBI Taxonomy" id="568860"/>
    <lineage>
        <taxon>Bacteria</taxon>
        <taxon>Bacillati</taxon>
        <taxon>Actinomycetota</taxon>
        <taxon>Actinomycetes</taxon>
        <taxon>Streptosporangiales</taxon>
        <taxon>Streptosporangiaceae</taxon>
        <taxon>Nonomuraea</taxon>
    </lineage>
</organism>
<evidence type="ECO:0000256" key="6">
    <source>
        <dbReference type="ARBA" id="ARBA00023033"/>
    </source>
</evidence>
<keyword evidence="6" id="KW-0503">Monooxygenase</keyword>
<dbReference type="GO" id="GO:0004497">
    <property type="term" value="F:monooxygenase activity"/>
    <property type="evidence" value="ECO:0007669"/>
    <property type="project" value="UniProtKB-KW"/>
</dbReference>
<evidence type="ECO:0000313" key="8">
    <source>
        <dbReference type="Proteomes" id="UP000199361"/>
    </source>
</evidence>
<dbReference type="InterPro" id="IPR001128">
    <property type="entry name" value="Cyt_P450"/>
</dbReference>
<dbReference type="EMBL" id="FOHX01000001">
    <property type="protein sequence ID" value="SES94844.1"/>
    <property type="molecule type" value="Genomic_DNA"/>
</dbReference>
<dbReference type="CDD" id="cd11030">
    <property type="entry name" value="CYP105-like"/>
    <property type="match status" value="1"/>
</dbReference>
<dbReference type="Proteomes" id="UP000199361">
    <property type="component" value="Unassembled WGS sequence"/>
</dbReference>
<dbReference type="SUPFAM" id="SSF48264">
    <property type="entry name" value="Cytochrome P450"/>
    <property type="match status" value="1"/>
</dbReference>
<evidence type="ECO:0000256" key="2">
    <source>
        <dbReference type="ARBA" id="ARBA00022617"/>
    </source>
</evidence>
<evidence type="ECO:0000256" key="4">
    <source>
        <dbReference type="ARBA" id="ARBA00023002"/>
    </source>
</evidence>
<keyword evidence="3" id="KW-0479">Metal-binding</keyword>
<sequence length="402" mass="44531">MTQTPRPLPLAREHPLAPPPEYARLREESRVCPVALPDGKTGWLLTRFEDVTSALIHPDVSARRGFQTSVTSVTLTPEEYLASGFGTSFIGMDPPEHTRYRRLLTGQFTVRRLKALAPRIEEIVDQHLDAMVAAGPPADLVRDFALPVPSMVICELLGMPYSESKQFQQRTNTIMRLERTKDELLDAMTGMASDMRAFVQEKRRSPDEGLLSGLIEAVPSDGVPLTDDELVAIGNLMVIAGYATTANMLGLGALALLTHRTQWVNLCEHPENVERGVEEMLRFLTVGPYCLPRSAKADLEIGGQRISAGDPILLSTESANRDPAQFDAPDVMDVTREPKRHVGFAYGAHQCLGQELARMEMRIAFGRLTRRLPGLRLAVPVEQVPMCSDMQIYGAHEIPVTW</sequence>
<evidence type="ECO:0000256" key="5">
    <source>
        <dbReference type="ARBA" id="ARBA00023004"/>
    </source>
</evidence>
<dbReference type="GO" id="GO:0016705">
    <property type="term" value="F:oxidoreductase activity, acting on paired donors, with incorporation or reduction of molecular oxygen"/>
    <property type="evidence" value="ECO:0007669"/>
    <property type="project" value="InterPro"/>
</dbReference>
<evidence type="ECO:0000256" key="1">
    <source>
        <dbReference type="ARBA" id="ARBA00010617"/>
    </source>
</evidence>
<dbReference type="STRING" id="568860.SAMN05421811_101831"/>
<dbReference type="PRINTS" id="PR00359">
    <property type="entry name" value="BP450"/>
</dbReference>
<dbReference type="PANTHER" id="PTHR46696:SF6">
    <property type="entry name" value="P450, PUTATIVE (EUROFUNG)-RELATED"/>
    <property type="match status" value="1"/>
</dbReference>
<dbReference type="GO" id="GO:0020037">
    <property type="term" value="F:heme binding"/>
    <property type="evidence" value="ECO:0007669"/>
    <property type="project" value="InterPro"/>
</dbReference>
<dbReference type="GO" id="GO:0005506">
    <property type="term" value="F:iron ion binding"/>
    <property type="evidence" value="ECO:0007669"/>
    <property type="project" value="InterPro"/>
</dbReference>
<evidence type="ECO:0000256" key="3">
    <source>
        <dbReference type="ARBA" id="ARBA00022723"/>
    </source>
</evidence>
<name>A0A1I0AKY3_9ACTN</name>
<dbReference type="FunFam" id="1.10.630.10:FF:000018">
    <property type="entry name" value="Cytochrome P450 monooxygenase"/>
    <property type="match status" value="1"/>
</dbReference>
<dbReference type="InterPro" id="IPR002397">
    <property type="entry name" value="Cyt_P450_B"/>
</dbReference>
<keyword evidence="5" id="KW-0408">Iron</keyword>
<reference evidence="7 8" key="1">
    <citation type="submission" date="2016-10" db="EMBL/GenBank/DDBJ databases">
        <authorList>
            <person name="de Groot N.N."/>
        </authorList>
    </citation>
    <scope>NUCLEOTIDE SEQUENCE [LARGE SCALE GENOMIC DNA]</scope>
    <source>
        <strain evidence="7 8">CGMCC 4.5598</strain>
    </source>
</reference>
<dbReference type="Pfam" id="PF00067">
    <property type="entry name" value="p450"/>
    <property type="match status" value="1"/>
</dbReference>
<gene>
    <name evidence="7" type="ORF">SAMN05421811_101831</name>
</gene>
<dbReference type="Gene3D" id="1.10.630.10">
    <property type="entry name" value="Cytochrome P450"/>
    <property type="match status" value="1"/>
</dbReference>
<dbReference type="PANTHER" id="PTHR46696">
    <property type="entry name" value="P450, PUTATIVE (EUROFUNG)-RELATED"/>
    <property type="match status" value="1"/>
</dbReference>
<protein>
    <submittedName>
        <fullName evidence="7">Cytochrome P450</fullName>
    </submittedName>
</protein>
<dbReference type="RefSeq" id="WP_091076937.1">
    <property type="nucleotide sequence ID" value="NZ_FOHX01000001.1"/>
</dbReference>
<dbReference type="InterPro" id="IPR036396">
    <property type="entry name" value="Cyt_P450_sf"/>
</dbReference>
<keyword evidence="8" id="KW-1185">Reference proteome</keyword>
<dbReference type="AlphaFoldDB" id="A0A1I0AKY3"/>
<proteinExistence type="inferred from homology"/>
<keyword evidence="4" id="KW-0560">Oxidoreductase</keyword>